<dbReference type="EMBL" id="GEGO01002446">
    <property type="protein sequence ID" value="JAR92958.1"/>
    <property type="molecule type" value="Transcribed_RNA"/>
</dbReference>
<feature type="domain" description="C3H1-type" evidence="13">
    <location>
        <begin position="586"/>
        <end position="614"/>
    </location>
</feature>
<reference evidence="14" key="1">
    <citation type="journal article" date="2018" name="PLoS Negl. Trop. Dis.">
        <title>Sialome diversity of ticks revealed by RNAseq of single tick salivary glands.</title>
        <authorList>
            <person name="Perner J."/>
            <person name="Kropackova S."/>
            <person name="Kopacek P."/>
            <person name="Ribeiro J.M."/>
        </authorList>
    </citation>
    <scope>NUCLEOTIDE SEQUENCE</scope>
    <source>
        <strain evidence="14">Siblings of single egg batch collected in Ceske Budejovice</strain>
        <tissue evidence="14">Salivary glands</tissue>
    </source>
</reference>
<comment type="similarity">
    <text evidence="3 11">Belongs to the TRM44 family.</text>
</comment>
<dbReference type="GO" id="GO:0008270">
    <property type="term" value="F:zinc ion binding"/>
    <property type="evidence" value="ECO:0007669"/>
    <property type="project" value="UniProtKB-KW"/>
</dbReference>
<evidence type="ECO:0000256" key="8">
    <source>
        <dbReference type="ARBA" id="ARBA00022694"/>
    </source>
</evidence>
<evidence type="ECO:0000256" key="3">
    <source>
        <dbReference type="ARBA" id="ARBA00009056"/>
    </source>
</evidence>
<dbReference type="SUPFAM" id="SSF53335">
    <property type="entry name" value="S-adenosyl-L-methionine-dependent methyltransferases"/>
    <property type="match status" value="1"/>
</dbReference>
<evidence type="ECO:0000256" key="6">
    <source>
        <dbReference type="ARBA" id="ARBA00022679"/>
    </source>
</evidence>
<evidence type="ECO:0000256" key="4">
    <source>
        <dbReference type="ARBA" id="ARBA00022490"/>
    </source>
</evidence>
<protein>
    <recommendedName>
        <fullName evidence="11">tRNA (uracil-O(2)-)-methyltransferase</fullName>
        <ecNumber evidence="11">2.1.1.211</ecNumber>
    </recommendedName>
</protein>
<comment type="subcellular location">
    <subcellularLocation>
        <location evidence="2 11">Cytoplasm</location>
    </subcellularLocation>
</comment>
<feature type="compositionally biased region" description="Basic and acidic residues" evidence="12">
    <location>
        <begin position="447"/>
        <end position="470"/>
    </location>
</feature>
<evidence type="ECO:0000259" key="13">
    <source>
        <dbReference type="PROSITE" id="PS50103"/>
    </source>
</evidence>
<keyword evidence="10" id="KW-0479">Metal-binding</keyword>
<dbReference type="GO" id="GO:0005737">
    <property type="term" value="C:cytoplasm"/>
    <property type="evidence" value="ECO:0007669"/>
    <property type="project" value="UniProtKB-SubCell"/>
</dbReference>
<proteinExistence type="inferred from homology"/>
<dbReference type="GO" id="GO:0030488">
    <property type="term" value="P:tRNA methylation"/>
    <property type="evidence" value="ECO:0007669"/>
    <property type="project" value="UniProtKB-UniRule"/>
</dbReference>
<dbReference type="AlphaFoldDB" id="A0A147BQC6"/>
<dbReference type="GO" id="GO:0141101">
    <property type="term" value="F:tRNA(Ser) (uridine(44)-2'-O-)-methyltransferase activity"/>
    <property type="evidence" value="ECO:0007669"/>
    <property type="project" value="UniProtKB-EC"/>
</dbReference>
<accession>A0A147BQC6</accession>
<keyword evidence="4 11" id="KW-0963">Cytoplasm</keyword>
<dbReference type="Gene3D" id="3.40.50.150">
    <property type="entry name" value="Vaccinia Virus protein VP39"/>
    <property type="match status" value="1"/>
</dbReference>
<keyword evidence="7 11" id="KW-0949">S-adenosyl-L-methionine</keyword>
<comment type="function">
    <text evidence="1">Probable adenosyl-L-methionine (AdoMet)-dependent tRNA (uracil-O(2)-)-methyltransferase.</text>
</comment>
<evidence type="ECO:0000256" key="1">
    <source>
        <dbReference type="ARBA" id="ARBA00002778"/>
    </source>
</evidence>
<keyword evidence="5 11" id="KW-0489">Methyltransferase</keyword>
<feature type="non-terminal residue" evidence="14">
    <location>
        <position position="614"/>
    </location>
</feature>
<dbReference type="PROSITE" id="PS50103">
    <property type="entry name" value="ZF_C3H1"/>
    <property type="match status" value="1"/>
</dbReference>
<keyword evidence="10" id="KW-0862">Zinc</keyword>
<dbReference type="Pfam" id="PF07757">
    <property type="entry name" value="AdoMet_MTase"/>
    <property type="match status" value="1"/>
</dbReference>
<feature type="compositionally biased region" description="Basic and acidic residues" evidence="12">
    <location>
        <begin position="425"/>
        <end position="440"/>
    </location>
</feature>
<organism evidence="14">
    <name type="scientific">Ixodes ricinus</name>
    <name type="common">Common tick</name>
    <name type="synonym">Acarus ricinus</name>
    <dbReference type="NCBI Taxonomy" id="34613"/>
    <lineage>
        <taxon>Eukaryota</taxon>
        <taxon>Metazoa</taxon>
        <taxon>Ecdysozoa</taxon>
        <taxon>Arthropoda</taxon>
        <taxon>Chelicerata</taxon>
        <taxon>Arachnida</taxon>
        <taxon>Acari</taxon>
        <taxon>Parasitiformes</taxon>
        <taxon>Ixodida</taxon>
        <taxon>Ixodoidea</taxon>
        <taxon>Ixodidae</taxon>
        <taxon>Ixodinae</taxon>
        <taxon>Ixodes</taxon>
    </lineage>
</organism>
<dbReference type="PANTHER" id="PTHR21210">
    <property type="entry name" value="TRNA (URACIL-O(2)-)-METHYLTRANSFERASE-RELATED"/>
    <property type="match status" value="1"/>
</dbReference>
<evidence type="ECO:0000256" key="5">
    <source>
        <dbReference type="ARBA" id="ARBA00022603"/>
    </source>
</evidence>
<dbReference type="PANTHER" id="PTHR21210:SF0">
    <property type="entry name" value="TRNA (URACIL-O(2)-)-METHYLTRANSFERASE-RELATED"/>
    <property type="match status" value="1"/>
</dbReference>
<sequence>WVPVGASKPIASRECFQTALRVWIDKPHTINRRLAGVKPRSERRLPPGGSVADEDDSFVRRLNAVDLDALPSFLADNTVPAERSWKEGVQVAGFVLERDLLPKQIDKFGPTREVVAVFDDCAVFRNVSGASAISPSVTYRLRLSPDNRIHLELFGPKSADVDDSGVSWLREHVLPKVARWASSEPINSKQVLVPSLNQVCIERYNAIYFNLKKKHGKHLCKIWPETTDPLKFVYEDISIASYLLTLWEQDKDEGASEPPTFVDVGCGNGLLVYLLAAEGYKGVGIDVRKRKIWDLYGPKTTLLEQAITPEVRLPEYSWWIGNHSDELTPWIPYLASRSRPDARVFLLPCCPFGFHGKYQRQHGNMSQYQSYLLFLQDLCRGLRFSVQLDRLRIPSTKRICLVCKPGDAAGDAVLGAGSPTAWKSVPDRIRWPSADPDRIRWPSADPEESHTETAGDSNDGHGTEGFKPREGVEAVRNCTQLDRSFLDSTVDLIAKRLLQVEATDGEALPDRNHWNRGGVMHLRDLVQLLTEEDLQMLKSQCGGLQTLIRNHRHIFLVEKGLVSLNVPSTETRRRIQSKSGPASKCPLRKKQCWFFAHHPQGCPLTADSCHFLHE</sequence>
<evidence type="ECO:0000256" key="12">
    <source>
        <dbReference type="SAM" id="MobiDB-lite"/>
    </source>
</evidence>
<evidence type="ECO:0000256" key="11">
    <source>
        <dbReference type="RuleBase" id="RU368004"/>
    </source>
</evidence>
<dbReference type="InterPro" id="IPR011671">
    <property type="entry name" value="tRNA_uracil_MeTrfase"/>
</dbReference>
<evidence type="ECO:0000256" key="9">
    <source>
        <dbReference type="ARBA" id="ARBA00047957"/>
    </source>
</evidence>
<dbReference type="InterPro" id="IPR029063">
    <property type="entry name" value="SAM-dependent_MTases_sf"/>
</dbReference>
<keyword evidence="8 11" id="KW-0819">tRNA processing</keyword>
<dbReference type="EC" id="2.1.1.211" evidence="11"/>
<comment type="catalytic activity">
    <reaction evidence="9 11">
        <text>uridine(44) in tRNA(Ser) + S-adenosyl-L-methionine = 2'-O-methyluridine(44) in tRNA(Ser) + S-adenosyl-L-homocysteine + H(+)</text>
        <dbReference type="Rhea" id="RHEA:43100"/>
        <dbReference type="Rhea" id="RHEA-COMP:10339"/>
        <dbReference type="Rhea" id="RHEA-COMP:10340"/>
        <dbReference type="ChEBI" id="CHEBI:15378"/>
        <dbReference type="ChEBI" id="CHEBI:57856"/>
        <dbReference type="ChEBI" id="CHEBI:59789"/>
        <dbReference type="ChEBI" id="CHEBI:65315"/>
        <dbReference type="ChEBI" id="CHEBI:74478"/>
        <dbReference type="EC" id="2.1.1.211"/>
    </reaction>
</comment>
<feature type="zinc finger region" description="C3H1-type" evidence="10">
    <location>
        <begin position="586"/>
        <end position="614"/>
    </location>
</feature>
<evidence type="ECO:0000313" key="14">
    <source>
        <dbReference type="EMBL" id="JAR92958.1"/>
    </source>
</evidence>
<comment type="function">
    <text evidence="11">Adenosyl-L-methionine (AdoMet)-dependent tRNA (uracil-O(2)-)-methyltransferase.</text>
</comment>
<feature type="region of interest" description="Disordered" evidence="12">
    <location>
        <begin position="425"/>
        <end position="470"/>
    </location>
</feature>
<evidence type="ECO:0000256" key="2">
    <source>
        <dbReference type="ARBA" id="ARBA00004496"/>
    </source>
</evidence>
<evidence type="ECO:0000256" key="10">
    <source>
        <dbReference type="PROSITE-ProRule" id="PRU00723"/>
    </source>
</evidence>
<evidence type="ECO:0000256" key="7">
    <source>
        <dbReference type="ARBA" id="ARBA00022691"/>
    </source>
</evidence>
<feature type="non-terminal residue" evidence="14">
    <location>
        <position position="1"/>
    </location>
</feature>
<keyword evidence="10" id="KW-0863">Zinc-finger</keyword>
<keyword evidence="6 11" id="KW-0808">Transferase</keyword>
<dbReference type="InterPro" id="IPR000571">
    <property type="entry name" value="Znf_CCCH"/>
</dbReference>
<name>A0A147BQC6_IXORI</name>